<gene>
    <name evidence="1" type="ORF">EEM01_05695</name>
</gene>
<name>A0A3H7C0A9_SALER</name>
<protein>
    <submittedName>
        <fullName evidence="1">Uncharacterized protein</fullName>
    </submittedName>
</protein>
<comment type="caution">
    <text evidence="1">The sequence shown here is derived from an EMBL/GenBank/DDBJ whole genome shotgun (WGS) entry which is preliminary data.</text>
</comment>
<reference evidence="1" key="1">
    <citation type="submission" date="2018-11" db="EMBL/GenBank/DDBJ databases">
        <authorList>
            <consortium name="PulseNet: The National Subtyping Network for Foodborne Disease Surveillance"/>
            <person name="Tarr C.L."/>
            <person name="Trees E."/>
            <person name="Katz L.S."/>
            <person name="Carleton-Romer H.A."/>
            <person name="Stroika S."/>
            <person name="Kucerova Z."/>
            <person name="Roache K.F."/>
            <person name="Sabol A.L."/>
            <person name="Besser J."/>
            <person name="Gerner-Smidt P."/>
        </authorList>
    </citation>
    <scope>NUCLEOTIDE SEQUENCE [LARGE SCALE GENOMIC DNA]</scope>
    <source>
        <strain evidence="1">PNUSAS059842</strain>
    </source>
</reference>
<dbReference type="EMBL" id="RMTL01000003">
    <property type="protein sequence ID" value="MFK55702.1"/>
    <property type="molecule type" value="Genomic_DNA"/>
</dbReference>
<sequence>MYLAWALPLLFPFLRQIDSKAGIQKQILIIFAFLRNLLQFAVFAAPGNWNDHSKLGRKLLSL</sequence>
<evidence type="ECO:0000313" key="1">
    <source>
        <dbReference type="EMBL" id="MFK55702.1"/>
    </source>
</evidence>
<accession>A0A3H7C0A9</accession>
<dbReference type="Proteomes" id="UP000839509">
    <property type="component" value="Unassembled WGS sequence"/>
</dbReference>
<dbReference type="AlphaFoldDB" id="A0A3H7C0A9"/>
<proteinExistence type="predicted"/>
<organism evidence="1">
    <name type="scientific">Salmonella enterica</name>
    <name type="common">Salmonella choleraesuis</name>
    <dbReference type="NCBI Taxonomy" id="28901"/>
    <lineage>
        <taxon>Bacteria</taxon>
        <taxon>Pseudomonadati</taxon>
        <taxon>Pseudomonadota</taxon>
        <taxon>Gammaproteobacteria</taxon>
        <taxon>Enterobacterales</taxon>
        <taxon>Enterobacteriaceae</taxon>
        <taxon>Salmonella</taxon>
    </lineage>
</organism>